<dbReference type="InterPro" id="IPR006139">
    <property type="entry name" value="D-isomer_2_OHA_DH_cat_dom"/>
</dbReference>
<dbReference type="CDD" id="cd12148">
    <property type="entry name" value="fungal_TF_MHR"/>
    <property type="match status" value="1"/>
</dbReference>
<dbReference type="GO" id="GO:0045944">
    <property type="term" value="P:positive regulation of transcription by RNA polymerase II"/>
    <property type="evidence" value="ECO:0007669"/>
    <property type="project" value="TreeGrafter"/>
</dbReference>
<evidence type="ECO:0000256" key="2">
    <source>
        <dbReference type="ARBA" id="ARBA00005854"/>
    </source>
</evidence>
<dbReference type="AlphaFoldDB" id="A0AAJ0CD45"/>
<dbReference type="InterPro" id="IPR007219">
    <property type="entry name" value="XnlR_reg_dom"/>
</dbReference>
<keyword evidence="8" id="KW-0238">DNA-binding</keyword>
<dbReference type="PANTHER" id="PTHR47782:SF12">
    <property type="entry name" value="ZN(II)2CYS6 TRANSCRIPTION FACTOR (EUROFUNG)"/>
    <property type="match status" value="1"/>
</dbReference>
<keyword evidence="10" id="KW-0539">Nucleus</keyword>
<evidence type="ECO:0000313" key="15">
    <source>
        <dbReference type="Proteomes" id="UP001244011"/>
    </source>
</evidence>
<dbReference type="CDD" id="cd12168">
    <property type="entry name" value="Mand_dh_like"/>
    <property type="match status" value="1"/>
</dbReference>
<dbReference type="SMART" id="SM00906">
    <property type="entry name" value="Fungal_trans"/>
    <property type="match status" value="1"/>
</dbReference>
<dbReference type="Gene3D" id="3.40.50.720">
    <property type="entry name" value="NAD(P)-binding Rossmann-like Domain"/>
    <property type="match status" value="2"/>
</dbReference>
<dbReference type="SUPFAM" id="SSF51735">
    <property type="entry name" value="NAD(P)-binding Rossmann-fold domains"/>
    <property type="match status" value="1"/>
</dbReference>
<evidence type="ECO:0000256" key="1">
    <source>
        <dbReference type="ARBA" id="ARBA00004123"/>
    </source>
</evidence>
<dbReference type="GO" id="GO:0000981">
    <property type="term" value="F:DNA-binding transcription factor activity, RNA polymerase II-specific"/>
    <property type="evidence" value="ECO:0007669"/>
    <property type="project" value="TreeGrafter"/>
</dbReference>
<dbReference type="GO" id="GO:0016616">
    <property type="term" value="F:oxidoreductase activity, acting on the CH-OH group of donors, NAD or NADP as acceptor"/>
    <property type="evidence" value="ECO:0007669"/>
    <property type="project" value="InterPro"/>
</dbReference>
<evidence type="ECO:0000256" key="11">
    <source>
        <dbReference type="SAM" id="MobiDB-lite"/>
    </source>
</evidence>
<keyword evidence="4" id="KW-0862">Zinc</keyword>
<comment type="similarity">
    <text evidence="2">Belongs to the D-isomer specific 2-hydroxyacid dehydrogenase family.</text>
</comment>
<evidence type="ECO:0000256" key="9">
    <source>
        <dbReference type="ARBA" id="ARBA00023163"/>
    </source>
</evidence>
<dbReference type="FunFam" id="3.40.50.720:FF:000203">
    <property type="entry name" value="D-3-phosphoglycerate dehydrogenase (SerA)"/>
    <property type="match status" value="1"/>
</dbReference>
<dbReference type="PROSITE" id="PS00670">
    <property type="entry name" value="D_2_HYDROXYACID_DH_2"/>
    <property type="match status" value="1"/>
</dbReference>
<dbReference type="Pfam" id="PF02826">
    <property type="entry name" value="2-Hacid_dh_C"/>
    <property type="match status" value="1"/>
</dbReference>
<keyword evidence="9" id="KW-0804">Transcription</keyword>
<evidence type="ECO:0000313" key="14">
    <source>
        <dbReference type="EMBL" id="KAK1772131.1"/>
    </source>
</evidence>
<name>A0AAJ0CD45_9PEZI</name>
<dbReference type="CDD" id="cd14653">
    <property type="entry name" value="ZIP_Gal4p-like"/>
    <property type="match status" value="1"/>
</dbReference>
<keyword evidence="7" id="KW-0520">NAD</keyword>
<dbReference type="GO" id="GO:0005634">
    <property type="term" value="C:nucleus"/>
    <property type="evidence" value="ECO:0007669"/>
    <property type="project" value="UniProtKB-SubCell"/>
</dbReference>
<evidence type="ECO:0000259" key="13">
    <source>
        <dbReference type="SMART" id="SM00906"/>
    </source>
</evidence>
<keyword evidence="12" id="KW-0812">Transmembrane</keyword>
<dbReference type="InterPro" id="IPR029753">
    <property type="entry name" value="D-isomer_DH_CS"/>
</dbReference>
<dbReference type="GO" id="GO:0051287">
    <property type="term" value="F:NAD binding"/>
    <property type="evidence" value="ECO:0007669"/>
    <property type="project" value="InterPro"/>
</dbReference>
<protein>
    <submittedName>
        <fullName evidence="14">D-isomer specific 2-hydroxyacid dehydrogenase</fullName>
    </submittedName>
</protein>
<comment type="subcellular location">
    <subcellularLocation>
        <location evidence="1">Nucleus</location>
    </subcellularLocation>
</comment>
<dbReference type="GO" id="GO:0043565">
    <property type="term" value="F:sequence-specific DNA binding"/>
    <property type="evidence" value="ECO:0007669"/>
    <property type="project" value="TreeGrafter"/>
</dbReference>
<evidence type="ECO:0000256" key="7">
    <source>
        <dbReference type="ARBA" id="ARBA00023027"/>
    </source>
</evidence>
<evidence type="ECO:0000256" key="4">
    <source>
        <dbReference type="ARBA" id="ARBA00022833"/>
    </source>
</evidence>
<evidence type="ECO:0000256" key="5">
    <source>
        <dbReference type="ARBA" id="ARBA00023002"/>
    </source>
</evidence>
<dbReference type="SUPFAM" id="SSF52283">
    <property type="entry name" value="Formate/glycerate dehydrogenase catalytic domain-like"/>
    <property type="match status" value="1"/>
</dbReference>
<dbReference type="Pfam" id="PF00389">
    <property type="entry name" value="2-Hacid_dh"/>
    <property type="match status" value="1"/>
</dbReference>
<sequence length="959" mass="104995">MGSVTTGKPKVVSITYPSWAGEDYMAEFEKSFDLRVVVPSDRKGTVAALKAKVESDGPFDAIVILMGIGPYEPFDEELLKPLVPHCKLMVSASAGFNEFDVDWMTKNGIVFCNSRNAVNEATADLAIFFILGILRNFSQLQKSIARGKWRAGLPPVRDPSGLTLGMVGMGAIGKHVARKAGCFNMRVKYYKRTQLPADEEAKLGLTYCASLDELLASADVLSLHCPLNNETVGLIGKEQFAKMKDGVFLVNTCRGPIIDETALIEAMESGKVARAGLDVFHNEPNINPYFIDNERVMIQPHMGGLTDVAWQRAYREALENIKAFFATGKAISPVNAEEDPSTKRSLPPGYVSTLEARVAYLEDLLKDARPDIALDHWDDASGSGADASHTETGTTAVTVPTDIVSDAPNRDNSPGVITHANGTSGNSPSRIDMLCMDSARGQPFYFGSSSPLLFTRLVSSMLRGVRSQAPGLTMSGVDDELLAEMPQLAPALLPNRFFNDLLVNAYFAHVHPQYPFLHQPTFIKSQKNVLDATENAIPPDPVEFFFVYMVNAVGALVCPAYSTSPAEGLYAAAENLMEHVMKKPSLQTIQAILCCAMYSMRSSSGVSVWMLSGLALRQCIELGLHRKSVWRAKGDVLATEMQRRVFWVAYNLDRSAAFSLGRPLGIPDRDIDVELPADVDDEDVTPAGFLREPRQHHSEPARQVSAAVHTIRLRRIWGDIQSFIYPIEDVNQEANRPGFTVAHLRQRLRDWLEQRPGDLGPGDNNHGVPFGSDKWFLLSFHHSILLLHRRRLIASTDTDTSTTGEASHDLAGVYLECAESAATIARTYQELYLGTAVSTTWGALHVLFLGGLTFLHCLWASKEVRQSYRRDAVSAICTSCTIVLVVMAERWSAAAPYRDAFNALAAATQSMLVDGDSAQAVPSLPVLDAAEQGNMAKFLSGIEEIGMCDSVEHLLGEMV</sequence>
<keyword evidence="12" id="KW-1133">Transmembrane helix</keyword>
<keyword evidence="12" id="KW-0472">Membrane</keyword>
<dbReference type="RefSeq" id="XP_060288344.1">
    <property type="nucleotide sequence ID" value="XM_060429428.1"/>
</dbReference>
<keyword evidence="5" id="KW-0560">Oxidoreductase</keyword>
<evidence type="ECO:0000256" key="6">
    <source>
        <dbReference type="ARBA" id="ARBA00023015"/>
    </source>
</evidence>
<dbReference type="PROSITE" id="PS00671">
    <property type="entry name" value="D_2_HYDROXYACID_DH_3"/>
    <property type="match status" value="1"/>
</dbReference>
<dbReference type="GO" id="GO:0006351">
    <property type="term" value="P:DNA-templated transcription"/>
    <property type="evidence" value="ECO:0007669"/>
    <property type="project" value="InterPro"/>
</dbReference>
<organism evidence="14 15">
    <name type="scientific">Phialemonium atrogriseum</name>
    <dbReference type="NCBI Taxonomy" id="1093897"/>
    <lineage>
        <taxon>Eukaryota</taxon>
        <taxon>Fungi</taxon>
        <taxon>Dikarya</taxon>
        <taxon>Ascomycota</taxon>
        <taxon>Pezizomycotina</taxon>
        <taxon>Sordariomycetes</taxon>
        <taxon>Sordariomycetidae</taxon>
        <taxon>Cephalothecales</taxon>
        <taxon>Cephalothecaceae</taxon>
        <taxon>Phialemonium</taxon>
    </lineage>
</organism>
<dbReference type="GO" id="GO:0008270">
    <property type="term" value="F:zinc ion binding"/>
    <property type="evidence" value="ECO:0007669"/>
    <property type="project" value="InterPro"/>
</dbReference>
<dbReference type="Proteomes" id="UP001244011">
    <property type="component" value="Unassembled WGS sequence"/>
</dbReference>
<comment type="caution">
    <text evidence="14">The sequence shown here is derived from an EMBL/GenBank/DDBJ whole genome shotgun (WGS) entry which is preliminary data.</text>
</comment>
<dbReference type="InterPro" id="IPR036291">
    <property type="entry name" value="NAD(P)-bd_dom_sf"/>
</dbReference>
<dbReference type="GeneID" id="85312615"/>
<evidence type="ECO:0000256" key="10">
    <source>
        <dbReference type="ARBA" id="ARBA00023242"/>
    </source>
</evidence>
<keyword evidence="3" id="KW-0479">Metal-binding</keyword>
<evidence type="ECO:0000256" key="12">
    <source>
        <dbReference type="SAM" id="Phobius"/>
    </source>
</evidence>
<dbReference type="PANTHER" id="PTHR47782">
    <property type="entry name" value="ZN(II)2CYS6 TRANSCRIPTION FACTOR (EUROFUNG)-RELATED"/>
    <property type="match status" value="1"/>
</dbReference>
<dbReference type="InterPro" id="IPR052202">
    <property type="entry name" value="Yeast_MetPath_Reg"/>
</dbReference>
<accession>A0AAJ0CD45</accession>
<proteinExistence type="inferred from homology"/>
<reference evidence="14" key="1">
    <citation type="submission" date="2023-06" db="EMBL/GenBank/DDBJ databases">
        <title>Genome-scale phylogeny and comparative genomics of the fungal order Sordariales.</title>
        <authorList>
            <consortium name="Lawrence Berkeley National Laboratory"/>
            <person name="Hensen N."/>
            <person name="Bonometti L."/>
            <person name="Westerberg I."/>
            <person name="Brannstrom I.O."/>
            <person name="Guillou S."/>
            <person name="Cros-Aarteil S."/>
            <person name="Calhoun S."/>
            <person name="Haridas S."/>
            <person name="Kuo A."/>
            <person name="Mondo S."/>
            <person name="Pangilinan J."/>
            <person name="Riley R."/>
            <person name="Labutti K."/>
            <person name="Andreopoulos B."/>
            <person name="Lipzen A."/>
            <person name="Chen C."/>
            <person name="Yanf M."/>
            <person name="Daum C."/>
            <person name="Ng V."/>
            <person name="Clum A."/>
            <person name="Steindorff A."/>
            <person name="Ohm R."/>
            <person name="Martin F."/>
            <person name="Silar P."/>
            <person name="Natvig D."/>
            <person name="Lalanne C."/>
            <person name="Gautier V."/>
            <person name="Ament-Velasquez S.L."/>
            <person name="Kruys A."/>
            <person name="Hutchinson M.I."/>
            <person name="Powell A.J."/>
            <person name="Barry K."/>
            <person name="Miller A.N."/>
            <person name="Grigoriev I.V."/>
            <person name="Debuchy R."/>
            <person name="Gladieux P."/>
            <person name="Thoren M.H."/>
            <person name="Johannesson H."/>
        </authorList>
    </citation>
    <scope>NUCLEOTIDE SEQUENCE</scope>
    <source>
        <strain evidence="14">8032-3</strain>
    </source>
</reference>
<gene>
    <name evidence="14" type="ORF">QBC33DRAFT_553590</name>
</gene>
<keyword evidence="6" id="KW-0805">Transcription regulation</keyword>
<evidence type="ECO:0000256" key="3">
    <source>
        <dbReference type="ARBA" id="ARBA00022723"/>
    </source>
</evidence>
<feature type="transmembrane region" description="Helical" evidence="12">
    <location>
        <begin position="841"/>
        <end position="860"/>
    </location>
</feature>
<feature type="domain" description="Xylanolytic transcriptional activator regulatory" evidence="13">
    <location>
        <begin position="608"/>
        <end position="682"/>
    </location>
</feature>
<keyword evidence="15" id="KW-1185">Reference proteome</keyword>
<dbReference type="EMBL" id="MU838997">
    <property type="protein sequence ID" value="KAK1772131.1"/>
    <property type="molecule type" value="Genomic_DNA"/>
</dbReference>
<feature type="region of interest" description="Disordered" evidence="11">
    <location>
        <begin position="404"/>
        <end position="424"/>
    </location>
</feature>
<evidence type="ECO:0000256" key="8">
    <source>
        <dbReference type="ARBA" id="ARBA00023125"/>
    </source>
</evidence>
<dbReference type="InterPro" id="IPR006140">
    <property type="entry name" value="D-isomer_DH_NAD-bd"/>
</dbReference>
<dbReference type="Pfam" id="PF04082">
    <property type="entry name" value="Fungal_trans"/>
    <property type="match status" value="1"/>
</dbReference>